<evidence type="ECO:0000313" key="2">
    <source>
        <dbReference type="EMBL" id="STO37392.1"/>
    </source>
</evidence>
<dbReference type="Proteomes" id="UP000092643">
    <property type="component" value="Unassembled WGS sequence"/>
</dbReference>
<dbReference type="PATRIC" id="fig|750.21.peg.1438"/>
<dbReference type="AlphaFoldDB" id="A0A1A7NY60"/>
<accession>A0A1A7NY60</accession>
<reference evidence="1 3" key="1">
    <citation type="submission" date="2014-11" db="EMBL/GenBank/DDBJ databases">
        <title>Pan-genome of Gallibacterium spp.</title>
        <authorList>
            <person name="Kudirkiene E."/>
            <person name="Bojesen A.M."/>
        </authorList>
    </citation>
    <scope>NUCLEOTIDE SEQUENCE [LARGE SCALE GENOMIC DNA]</scope>
    <source>
        <strain evidence="1 3">F 279</strain>
    </source>
</reference>
<dbReference type="GeneID" id="77264701"/>
<dbReference type="Proteomes" id="UP000254232">
    <property type="component" value="Unassembled WGS sequence"/>
</dbReference>
<organism evidence="1 3">
    <name type="scientific">Gallibacterium anatis</name>
    <dbReference type="NCBI Taxonomy" id="750"/>
    <lineage>
        <taxon>Bacteria</taxon>
        <taxon>Pseudomonadati</taxon>
        <taxon>Pseudomonadota</taxon>
        <taxon>Gammaproteobacteria</taxon>
        <taxon>Pasteurellales</taxon>
        <taxon>Pasteurellaceae</taxon>
        <taxon>Gallibacterium</taxon>
    </lineage>
</organism>
<dbReference type="EMBL" id="JTJO01000067">
    <property type="protein sequence ID" value="OBW96259.1"/>
    <property type="molecule type" value="Genomic_DNA"/>
</dbReference>
<evidence type="ECO:0000313" key="1">
    <source>
        <dbReference type="EMBL" id="OBW96259.1"/>
    </source>
</evidence>
<evidence type="ECO:0000313" key="3">
    <source>
        <dbReference type="Proteomes" id="UP000092643"/>
    </source>
</evidence>
<evidence type="ECO:0000313" key="4">
    <source>
        <dbReference type="Proteomes" id="UP000254232"/>
    </source>
</evidence>
<proteinExistence type="predicted"/>
<dbReference type="OrthoDB" id="6983824at2"/>
<gene>
    <name evidence="2" type="ORF">NCTC11413_00501</name>
    <name evidence="1" type="ORF">QV03_11095</name>
</gene>
<dbReference type="RefSeq" id="WP_018347210.1">
    <property type="nucleotide sequence ID" value="NZ_JTJN01000037.1"/>
</dbReference>
<reference evidence="2 4" key="2">
    <citation type="submission" date="2018-06" db="EMBL/GenBank/DDBJ databases">
        <authorList>
            <consortium name="Pathogen Informatics"/>
            <person name="Doyle S."/>
        </authorList>
    </citation>
    <scope>NUCLEOTIDE SEQUENCE [LARGE SCALE GENOMIC DNA]</scope>
    <source>
        <strain evidence="2 4">NCTC11413</strain>
    </source>
</reference>
<protein>
    <submittedName>
        <fullName evidence="1">Uncharacterized protein</fullName>
    </submittedName>
</protein>
<sequence length="300" mass="35648">MDRIKFKTDEDKSYIIEKTLFEKKTQKQAPFYQKSERQNHETCQFAICPECNNPVQIIGLYKKLEHTDKPYARHYEIPIGLGKYNKENYEYCPYKANRKPFTKDSRKGEIDEIAQDIIRKMIYYFDKIVYLLQKKIGIYISTALAKDMLNDFFDARAYLYRGASLKNVPLLLPYFSSNKTIIGRFVLDETLISALKQIPELDIKNNKIKSNKYIKLGFYFFDHKTKIEDHHLTESLIFSISKGEINEAKTIYQKKIVFDNLHFEKLINYKEYKLSEKQILKNKELLNIAKEVAKEHGFFY</sequence>
<name>A0A1A7NY60_9PAST</name>
<dbReference type="EMBL" id="UGGZ01000001">
    <property type="protein sequence ID" value="STO37392.1"/>
    <property type="molecule type" value="Genomic_DNA"/>
</dbReference>